<protein>
    <submittedName>
        <fullName evidence="9">Uncharacterized protein</fullName>
    </submittedName>
</protein>
<dbReference type="Proteomes" id="UP001497497">
    <property type="component" value="Unassembled WGS sequence"/>
</dbReference>
<proteinExistence type="predicted"/>
<name>A0AAV2H6B6_LYMST</name>
<accession>A0AAV2H6B6</accession>
<evidence type="ECO:0000256" key="8">
    <source>
        <dbReference type="ARBA" id="ARBA00023273"/>
    </source>
</evidence>
<dbReference type="PANTHER" id="PTHR14885:SF3">
    <property type="entry name" value="CILIA- AND FLAGELLA-ASSOCIATED PROTEIN 44"/>
    <property type="match status" value="1"/>
</dbReference>
<keyword evidence="8" id="KW-0966">Cell projection</keyword>
<evidence type="ECO:0000313" key="9">
    <source>
        <dbReference type="EMBL" id="CAL1529249.1"/>
    </source>
</evidence>
<dbReference type="GO" id="GO:0005856">
    <property type="term" value="C:cytoskeleton"/>
    <property type="evidence" value="ECO:0007669"/>
    <property type="project" value="UniProtKB-SubCell"/>
</dbReference>
<keyword evidence="4" id="KW-0853">WD repeat</keyword>
<dbReference type="GO" id="GO:0005929">
    <property type="term" value="C:cilium"/>
    <property type="evidence" value="ECO:0007669"/>
    <property type="project" value="UniProtKB-SubCell"/>
</dbReference>
<keyword evidence="5" id="KW-0677">Repeat</keyword>
<keyword evidence="6" id="KW-0175">Coiled coil</keyword>
<organism evidence="9 10">
    <name type="scientific">Lymnaea stagnalis</name>
    <name type="common">Great pond snail</name>
    <name type="synonym">Helix stagnalis</name>
    <dbReference type="NCBI Taxonomy" id="6523"/>
    <lineage>
        <taxon>Eukaryota</taxon>
        <taxon>Metazoa</taxon>
        <taxon>Spiralia</taxon>
        <taxon>Lophotrochozoa</taxon>
        <taxon>Mollusca</taxon>
        <taxon>Gastropoda</taxon>
        <taxon>Heterobranchia</taxon>
        <taxon>Euthyneura</taxon>
        <taxon>Panpulmonata</taxon>
        <taxon>Hygrophila</taxon>
        <taxon>Lymnaeoidea</taxon>
        <taxon>Lymnaeidae</taxon>
        <taxon>Lymnaea</taxon>
    </lineage>
</organism>
<dbReference type="AlphaFoldDB" id="A0AAV2H6B6"/>
<evidence type="ECO:0000256" key="5">
    <source>
        <dbReference type="ARBA" id="ARBA00022737"/>
    </source>
</evidence>
<keyword evidence="3" id="KW-0963">Cytoplasm</keyword>
<comment type="caution">
    <text evidence="9">The sequence shown here is derived from an EMBL/GenBank/DDBJ whole genome shotgun (WGS) entry which is preliminary data.</text>
</comment>
<feature type="non-terminal residue" evidence="9">
    <location>
        <position position="123"/>
    </location>
</feature>
<evidence type="ECO:0000313" key="10">
    <source>
        <dbReference type="Proteomes" id="UP001497497"/>
    </source>
</evidence>
<keyword evidence="7" id="KW-0206">Cytoskeleton</keyword>
<keyword evidence="10" id="KW-1185">Reference proteome</keyword>
<dbReference type="EMBL" id="CAXITT010000045">
    <property type="protein sequence ID" value="CAL1529249.1"/>
    <property type="molecule type" value="Genomic_DNA"/>
</dbReference>
<dbReference type="PANTHER" id="PTHR14885">
    <property type="entry name" value="CILIA- AND FLAGELLA-ASSOCIATED PROTEIN 43-RELATED"/>
    <property type="match status" value="1"/>
</dbReference>
<evidence type="ECO:0000256" key="1">
    <source>
        <dbReference type="ARBA" id="ARBA00004138"/>
    </source>
</evidence>
<evidence type="ECO:0000256" key="7">
    <source>
        <dbReference type="ARBA" id="ARBA00023212"/>
    </source>
</evidence>
<reference evidence="9 10" key="1">
    <citation type="submission" date="2024-04" db="EMBL/GenBank/DDBJ databases">
        <authorList>
            <consortium name="Genoscope - CEA"/>
            <person name="William W."/>
        </authorList>
    </citation>
    <scope>NUCLEOTIDE SEQUENCE [LARGE SCALE GENOMIC DNA]</scope>
</reference>
<evidence type="ECO:0000256" key="3">
    <source>
        <dbReference type="ARBA" id="ARBA00022490"/>
    </source>
</evidence>
<gene>
    <name evidence="9" type="ORF">GSLYS_00003404001</name>
</gene>
<comment type="subcellular location">
    <subcellularLocation>
        <location evidence="1">Cell projection</location>
        <location evidence="1">Cilium</location>
    </subcellularLocation>
    <subcellularLocation>
        <location evidence="2">Cytoplasm</location>
        <location evidence="2">Cytoskeleton</location>
    </subcellularLocation>
</comment>
<evidence type="ECO:0000256" key="4">
    <source>
        <dbReference type="ARBA" id="ARBA00022574"/>
    </source>
</evidence>
<evidence type="ECO:0000256" key="2">
    <source>
        <dbReference type="ARBA" id="ARBA00004245"/>
    </source>
</evidence>
<sequence>MANMGDMKLKMAVDYKVPEDKKLTEHRARKKLVYLEEIIFSIKKQFNLKMLTLREQKVQYVKRMNEYSRLIEANQAVLPAGEIIKVPHVEPMALAENPHSYMDYSADDIRIYKKQIEEKMKAA</sequence>
<evidence type="ECO:0000256" key="6">
    <source>
        <dbReference type="ARBA" id="ARBA00023054"/>
    </source>
</evidence>